<proteinExistence type="predicted"/>
<dbReference type="EMBL" id="JBBMQO010000004">
    <property type="protein sequence ID" value="MEM5501622.1"/>
    <property type="molecule type" value="Genomic_DNA"/>
</dbReference>
<dbReference type="PANTHER" id="PTHR43280">
    <property type="entry name" value="ARAC-FAMILY TRANSCRIPTIONAL REGULATOR"/>
    <property type="match status" value="1"/>
</dbReference>
<dbReference type="SMART" id="SM00342">
    <property type="entry name" value="HTH_ARAC"/>
    <property type="match status" value="1"/>
</dbReference>
<evidence type="ECO:0000256" key="1">
    <source>
        <dbReference type="ARBA" id="ARBA00023015"/>
    </source>
</evidence>
<evidence type="ECO:0000313" key="5">
    <source>
        <dbReference type="EMBL" id="MEM5501622.1"/>
    </source>
</evidence>
<dbReference type="InterPro" id="IPR018060">
    <property type="entry name" value="HTH_AraC"/>
</dbReference>
<dbReference type="PRINTS" id="PR00032">
    <property type="entry name" value="HTHARAC"/>
</dbReference>
<comment type="caution">
    <text evidence="5">The sequence shown here is derived from an EMBL/GenBank/DDBJ whole genome shotgun (WGS) entry which is preliminary data.</text>
</comment>
<dbReference type="InterPro" id="IPR009057">
    <property type="entry name" value="Homeodomain-like_sf"/>
</dbReference>
<feature type="domain" description="HTH araC/xylS-type" evidence="4">
    <location>
        <begin position="149"/>
        <end position="247"/>
    </location>
</feature>
<keyword evidence="2" id="KW-0238">DNA-binding</keyword>
<accession>A0ABU9T668</accession>
<gene>
    <name evidence="5" type="ORF">WNY59_08480</name>
</gene>
<dbReference type="PROSITE" id="PS01124">
    <property type="entry name" value="HTH_ARAC_FAMILY_2"/>
    <property type="match status" value="1"/>
</dbReference>
<dbReference type="RefSeq" id="WP_342848084.1">
    <property type="nucleotide sequence ID" value="NZ_JBBMQO010000004.1"/>
</dbReference>
<evidence type="ECO:0000259" key="4">
    <source>
        <dbReference type="PROSITE" id="PS01124"/>
    </source>
</evidence>
<evidence type="ECO:0000313" key="6">
    <source>
        <dbReference type="Proteomes" id="UP001477870"/>
    </source>
</evidence>
<protein>
    <submittedName>
        <fullName evidence="5">Helix-turn-helix domain-containing protein</fullName>
    </submittedName>
</protein>
<organism evidence="5 6">
    <name type="scientific">Ahrensia kielensis</name>
    <dbReference type="NCBI Taxonomy" id="76980"/>
    <lineage>
        <taxon>Bacteria</taxon>
        <taxon>Pseudomonadati</taxon>
        <taxon>Pseudomonadota</taxon>
        <taxon>Alphaproteobacteria</taxon>
        <taxon>Hyphomicrobiales</taxon>
        <taxon>Ahrensiaceae</taxon>
        <taxon>Ahrensia</taxon>
    </lineage>
</organism>
<dbReference type="Pfam" id="PF12833">
    <property type="entry name" value="HTH_18"/>
    <property type="match status" value="1"/>
</dbReference>
<dbReference type="PANTHER" id="PTHR43280:SF32">
    <property type="entry name" value="TRANSCRIPTIONAL REGULATORY PROTEIN"/>
    <property type="match status" value="1"/>
</dbReference>
<sequence>MFRDKRHRCYVLLAGEGNVVLQRGEIAFAAPCLIWLPPGAATRIVLEAGCRGELLSVTEVGLAQSIPTGPISSQIRAILMDPLIKTRIDLKHIKKLSHTLENISDEIDGEDSGAQESIQHLLSLFFISVWRMSGPVQREAQPLPRTIALQFLQLVELHLCDHWTVARYAQEIGVTPDRLNSTLRRTTGRPPLTLIHARIIHEADALLDDSSLQISEIAEELGFTDPAYFSRFYKRICGHSPNYQRRNLHSSKNHLSYAAWP</sequence>
<dbReference type="Gene3D" id="1.10.10.60">
    <property type="entry name" value="Homeodomain-like"/>
    <property type="match status" value="1"/>
</dbReference>
<keyword evidence="1" id="KW-0805">Transcription regulation</keyword>
<keyword evidence="6" id="KW-1185">Reference proteome</keyword>
<dbReference type="Proteomes" id="UP001477870">
    <property type="component" value="Unassembled WGS sequence"/>
</dbReference>
<evidence type="ECO:0000256" key="3">
    <source>
        <dbReference type="ARBA" id="ARBA00023163"/>
    </source>
</evidence>
<dbReference type="SUPFAM" id="SSF46689">
    <property type="entry name" value="Homeodomain-like"/>
    <property type="match status" value="1"/>
</dbReference>
<evidence type="ECO:0000256" key="2">
    <source>
        <dbReference type="ARBA" id="ARBA00023125"/>
    </source>
</evidence>
<reference evidence="5 6" key="1">
    <citation type="submission" date="2024-03" db="EMBL/GenBank/DDBJ databases">
        <title>Community enrichment and isolation of bacterial strains for fucoidan degradation.</title>
        <authorList>
            <person name="Sichert A."/>
        </authorList>
    </citation>
    <scope>NUCLEOTIDE SEQUENCE [LARGE SCALE GENOMIC DNA]</scope>
    <source>
        <strain evidence="5 6">AS62</strain>
    </source>
</reference>
<keyword evidence="3" id="KW-0804">Transcription</keyword>
<dbReference type="InterPro" id="IPR020449">
    <property type="entry name" value="Tscrpt_reg_AraC-type_HTH"/>
</dbReference>
<name>A0ABU9T668_9HYPH</name>